<evidence type="ECO:0008006" key="2">
    <source>
        <dbReference type="Google" id="ProtNLM"/>
    </source>
</evidence>
<dbReference type="InterPro" id="IPR013783">
    <property type="entry name" value="Ig-like_fold"/>
</dbReference>
<dbReference type="AlphaFoldDB" id="A0A1J5RT29"/>
<dbReference type="EMBL" id="MLJW01000113">
    <property type="protein sequence ID" value="OIQ98834.1"/>
    <property type="molecule type" value="Genomic_DNA"/>
</dbReference>
<evidence type="ECO:0000313" key="1">
    <source>
        <dbReference type="EMBL" id="OIQ98834.1"/>
    </source>
</evidence>
<organism evidence="1">
    <name type="scientific">mine drainage metagenome</name>
    <dbReference type="NCBI Taxonomy" id="410659"/>
    <lineage>
        <taxon>unclassified sequences</taxon>
        <taxon>metagenomes</taxon>
        <taxon>ecological metagenomes</taxon>
    </lineage>
</organism>
<proteinExistence type="predicted"/>
<sequence>MRVIRTLILACLAVTTGLRCVASELEWARDRVRLTVDNTVEAVHASFPYRNTGSKAVRVLVARPSCDCVVVGNASFVVGPGKTGALDVTLRLMGQVGSVRKELWVATDAPDASPQRLELDVEVRERIAVRPRMLFWTRGETSEPKLVTVTVSPPGAARLVGVRGPASGFAIATRPGKEGGTWQLRIRPSDTRERRSAVAALEFAGADGVPSHLDVYLVVR</sequence>
<comment type="caution">
    <text evidence="1">The sequence shown here is derived from an EMBL/GenBank/DDBJ whole genome shotgun (WGS) entry which is preliminary data.</text>
</comment>
<protein>
    <recommendedName>
        <fullName evidence="2">DUF1573 domain-containing protein</fullName>
    </recommendedName>
</protein>
<dbReference type="Gene3D" id="2.60.40.10">
    <property type="entry name" value="Immunoglobulins"/>
    <property type="match status" value="1"/>
</dbReference>
<dbReference type="InterPro" id="IPR011467">
    <property type="entry name" value="DUF1573"/>
</dbReference>
<reference evidence="1" key="1">
    <citation type="submission" date="2016-10" db="EMBL/GenBank/DDBJ databases">
        <title>Sequence of Gallionella enrichment culture.</title>
        <authorList>
            <person name="Poehlein A."/>
            <person name="Muehling M."/>
            <person name="Daniel R."/>
        </authorList>
    </citation>
    <scope>NUCLEOTIDE SEQUENCE</scope>
</reference>
<name>A0A1J5RT29_9ZZZZ</name>
<accession>A0A1J5RT29</accession>
<dbReference type="Pfam" id="PF07610">
    <property type="entry name" value="DUF1573"/>
    <property type="match status" value="1"/>
</dbReference>
<gene>
    <name evidence="1" type="ORF">GALL_190760</name>
</gene>